<dbReference type="HOGENOM" id="CLU_2822509_0_0_0"/>
<name>A3ZVS4_9BACT</name>
<reference evidence="1 2" key="1">
    <citation type="submission" date="2006-02" db="EMBL/GenBank/DDBJ databases">
        <authorList>
            <person name="Amann R."/>
            <person name="Ferriera S."/>
            <person name="Johnson J."/>
            <person name="Kravitz S."/>
            <person name="Halpern A."/>
            <person name="Remington K."/>
            <person name="Beeson K."/>
            <person name="Tran B."/>
            <person name="Rogers Y.-H."/>
            <person name="Friedman R."/>
            <person name="Venter J.C."/>
        </authorList>
    </citation>
    <scope>NUCLEOTIDE SEQUENCE [LARGE SCALE GENOMIC DNA]</scope>
    <source>
        <strain evidence="1 2">DSM 3645</strain>
    </source>
</reference>
<comment type="caution">
    <text evidence="1">The sequence shown here is derived from an EMBL/GenBank/DDBJ whole genome shotgun (WGS) entry which is preliminary data.</text>
</comment>
<evidence type="ECO:0000313" key="2">
    <source>
        <dbReference type="Proteomes" id="UP000004358"/>
    </source>
</evidence>
<dbReference type="EMBL" id="AANZ01000014">
    <property type="protein sequence ID" value="EAQ79420.1"/>
    <property type="molecule type" value="Genomic_DNA"/>
</dbReference>
<evidence type="ECO:0000313" key="1">
    <source>
        <dbReference type="EMBL" id="EAQ79420.1"/>
    </source>
</evidence>
<dbReference type="Proteomes" id="UP000004358">
    <property type="component" value="Unassembled WGS sequence"/>
</dbReference>
<accession>A3ZVS4</accession>
<gene>
    <name evidence="1" type="ORF">DSM3645_03053</name>
</gene>
<dbReference type="AlphaFoldDB" id="A3ZVS4"/>
<protein>
    <submittedName>
        <fullName evidence="1">Uncharacterized protein</fullName>
    </submittedName>
</protein>
<proteinExistence type="predicted"/>
<organism evidence="1 2">
    <name type="scientific">Blastopirellula marina DSM 3645</name>
    <dbReference type="NCBI Taxonomy" id="314230"/>
    <lineage>
        <taxon>Bacteria</taxon>
        <taxon>Pseudomonadati</taxon>
        <taxon>Planctomycetota</taxon>
        <taxon>Planctomycetia</taxon>
        <taxon>Pirellulales</taxon>
        <taxon>Pirellulaceae</taxon>
        <taxon>Blastopirellula</taxon>
    </lineage>
</organism>
<sequence>MVKSLDCPLEEHRHPKSCREPSLLQAISLAFLIRRALAASPSILQATPSASPLCKHASKTDFTNSA</sequence>